<keyword evidence="5" id="KW-1185">Reference proteome</keyword>
<comment type="caution">
    <text evidence="4">The sequence shown here is derived from an EMBL/GenBank/DDBJ whole genome shotgun (WGS) entry which is preliminary data.</text>
</comment>
<evidence type="ECO:0000256" key="1">
    <source>
        <dbReference type="SAM" id="Coils"/>
    </source>
</evidence>
<reference evidence="4" key="1">
    <citation type="journal article" date="2022" name="Int. J. Mol. Sci.">
        <title>Draft Genome of Tanacetum Coccineum: Genomic Comparison of Closely Related Tanacetum-Family Plants.</title>
        <authorList>
            <person name="Yamashiro T."/>
            <person name="Shiraishi A."/>
            <person name="Nakayama K."/>
            <person name="Satake H."/>
        </authorList>
    </citation>
    <scope>NUCLEOTIDE SEQUENCE</scope>
</reference>
<keyword evidence="1" id="KW-0175">Coiled coil</keyword>
<evidence type="ECO:0000259" key="2">
    <source>
        <dbReference type="Pfam" id="PF13976"/>
    </source>
</evidence>
<feature type="domain" description="Retroviral polymerase SH3-like" evidence="3">
    <location>
        <begin position="170"/>
        <end position="215"/>
    </location>
</feature>
<evidence type="ECO:0000259" key="3">
    <source>
        <dbReference type="Pfam" id="PF25597"/>
    </source>
</evidence>
<organism evidence="4 5">
    <name type="scientific">Tanacetum coccineum</name>
    <dbReference type="NCBI Taxonomy" id="301880"/>
    <lineage>
        <taxon>Eukaryota</taxon>
        <taxon>Viridiplantae</taxon>
        <taxon>Streptophyta</taxon>
        <taxon>Embryophyta</taxon>
        <taxon>Tracheophyta</taxon>
        <taxon>Spermatophyta</taxon>
        <taxon>Magnoliopsida</taxon>
        <taxon>eudicotyledons</taxon>
        <taxon>Gunneridae</taxon>
        <taxon>Pentapetalae</taxon>
        <taxon>asterids</taxon>
        <taxon>campanulids</taxon>
        <taxon>Asterales</taxon>
        <taxon>Asteraceae</taxon>
        <taxon>Asteroideae</taxon>
        <taxon>Anthemideae</taxon>
        <taxon>Anthemidinae</taxon>
        <taxon>Tanacetum</taxon>
    </lineage>
</organism>
<dbReference type="Pfam" id="PF13976">
    <property type="entry name" value="gag_pre-integrs"/>
    <property type="match status" value="1"/>
</dbReference>
<feature type="domain" description="GAG-pre-integrase" evidence="2">
    <location>
        <begin position="124"/>
        <end position="162"/>
    </location>
</feature>
<gene>
    <name evidence="4" type="ORF">Tco_0705293</name>
</gene>
<dbReference type="EMBL" id="BQNB010010080">
    <property type="protein sequence ID" value="GJS72452.1"/>
    <property type="molecule type" value="Genomic_DNA"/>
</dbReference>
<feature type="coiled-coil region" evidence="1">
    <location>
        <begin position="29"/>
        <end position="63"/>
    </location>
</feature>
<protein>
    <submittedName>
        <fullName evidence="4">Retrovirus-related pol polyprotein from transposon TNT 1-94</fullName>
    </submittedName>
</protein>
<dbReference type="InterPro" id="IPR057670">
    <property type="entry name" value="SH3_retrovirus"/>
</dbReference>
<dbReference type="Proteomes" id="UP001151760">
    <property type="component" value="Unassembled WGS sequence"/>
</dbReference>
<proteinExistence type="predicted"/>
<evidence type="ECO:0000313" key="5">
    <source>
        <dbReference type="Proteomes" id="UP001151760"/>
    </source>
</evidence>
<dbReference type="Pfam" id="PF25597">
    <property type="entry name" value="SH3_retrovirus"/>
    <property type="match status" value="1"/>
</dbReference>
<evidence type="ECO:0000313" key="4">
    <source>
        <dbReference type="EMBL" id="GJS72452.1"/>
    </source>
</evidence>
<dbReference type="InterPro" id="IPR025724">
    <property type="entry name" value="GAG-pre-integrase_dom"/>
</dbReference>
<accession>A0ABQ4Y526</accession>
<reference evidence="4" key="2">
    <citation type="submission" date="2022-01" db="EMBL/GenBank/DDBJ databases">
        <authorList>
            <person name="Yamashiro T."/>
            <person name="Shiraishi A."/>
            <person name="Satake H."/>
            <person name="Nakayama K."/>
        </authorList>
    </citation>
    <scope>NUCLEOTIDE SEQUENCE</scope>
</reference>
<name>A0ABQ4Y526_9ASTR</name>
<sequence length="394" mass="45557">MDAHCVALKLKNQNQALQSGQHSRVLKDVDEIETIKIELEQNVAILLQQNEILHKENEHLKQTYKDLFDSIKVTRSQTKVNSDSLIVQLNNKSIENDELKAQPQDKTYVNAEMRNLMNKMKGKSASPTQASLWHSRLSHFNFDTINLLSKNDIVNGLPKLKFIKEQLDGENLEKMKEKGDPCIFVGYSTQSKGYIVYNNRTRLIVESIHINFDELEDAIALVHNSPGLAPQRHMTFEQNSSSLGIQYTTMNHQETNTDQAVDAQFEAYEFINPFYTPVQEVAESSTSNIDTSNMHIFYQRQRFEYHWTKDHPLEQVRGNPSKPVQTRRQLATDPKMCMFTLIVSTAEPKSIKEGMADYAWIEAMQEELHQFDRLNVWQLVDKPFGKIVINLKWL</sequence>